<evidence type="ECO:0000313" key="5">
    <source>
        <dbReference type="EMBL" id="CAG6557551.1"/>
    </source>
</evidence>
<dbReference type="GO" id="GO:0035275">
    <property type="term" value="F:dibutyl phthalate binding"/>
    <property type="evidence" value="ECO:0007669"/>
    <property type="project" value="TreeGrafter"/>
</dbReference>
<accession>A0A8D8ITV8</accession>
<dbReference type="GO" id="GO:0007608">
    <property type="term" value="P:sensory perception of smell"/>
    <property type="evidence" value="ECO:0007669"/>
    <property type="project" value="TreeGrafter"/>
</dbReference>
<dbReference type="PANTHER" id="PTHR21364">
    <property type="entry name" value="GENERAL ODORANT-BINDING PROTEIN 19A"/>
    <property type="match status" value="1"/>
</dbReference>
<feature type="chain" id="PRO_5036428216" evidence="4">
    <location>
        <begin position="24"/>
        <end position="144"/>
    </location>
</feature>
<dbReference type="PANTHER" id="PTHR21364:SF2">
    <property type="entry name" value="GENERAL ODORANT-BINDING PROTEIN 19A"/>
    <property type="match status" value="1"/>
</dbReference>
<name>A0A8D8ITV8_CULPI</name>
<evidence type="ECO:0000256" key="4">
    <source>
        <dbReference type="SAM" id="SignalP"/>
    </source>
</evidence>
<dbReference type="GO" id="GO:0042048">
    <property type="term" value="P:olfactory behavior"/>
    <property type="evidence" value="ECO:0007669"/>
    <property type="project" value="TreeGrafter"/>
</dbReference>
<dbReference type="SMART" id="SM00708">
    <property type="entry name" value="PhBP"/>
    <property type="match status" value="1"/>
</dbReference>
<comment type="similarity">
    <text evidence="2">Belongs to the PBP/GOBP family.</text>
</comment>
<sequence length="144" mass="16017">MATRVELALLVWIAVWSTGKVEGKATVEQMMKTGEMIRSVCIGKAKASEELVNQLKESKFPDAMEVKCYVNCALEMMQAMKKGKLNYDAMLKQIDTIMPDELAEPMRNAVNVCRNSADGIKNNCEASYAVAKCISKNNPKFVFP</sequence>
<organism evidence="5">
    <name type="scientific">Culex pipiens</name>
    <name type="common">House mosquito</name>
    <dbReference type="NCBI Taxonomy" id="7175"/>
    <lineage>
        <taxon>Eukaryota</taxon>
        <taxon>Metazoa</taxon>
        <taxon>Ecdysozoa</taxon>
        <taxon>Arthropoda</taxon>
        <taxon>Hexapoda</taxon>
        <taxon>Insecta</taxon>
        <taxon>Pterygota</taxon>
        <taxon>Neoptera</taxon>
        <taxon>Endopterygota</taxon>
        <taxon>Diptera</taxon>
        <taxon>Nematocera</taxon>
        <taxon>Culicoidea</taxon>
        <taxon>Culicidae</taxon>
        <taxon>Culicinae</taxon>
        <taxon>Culicini</taxon>
        <taxon>Culex</taxon>
        <taxon>Culex</taxon>
    </lineage>
</organism>
<evidence type="ECO:0000256" key="2">
    <source>
        <dbReference type="ARBA" id="ARBA00008098"/>
    </source>
</evidence>
<protein>
    <submittedName>
        <fullName evidence="5">General odorant-binding protein 72</fullName>
    </submittedName>
</protein>
<dbReference type="AlphaFoldDB" id="A0A8D8ITV8"/>
<evidence type="ECO:0000256" key="1">
    <source>
        <dbReference type="ARBA" id="ARBA00004613"/>
    </source>
</evidence>
<dbReference type="Gene3D" id="1.10.238.20">
    <property type="entry name" value="Pheromone/general odorant binding protein domain"/>
    <property type="match status" value="1"/>
</dbReference>
<dbReference type="InterPro" id="IPR006170">
    <property type="entry name" value="PBP/GOBP"/>
</dbReference>
<dbReference type="GO" id="GO:0005576">
    <property type="term" value="C:extracellular region"/>
    <property type="evidence" value="ECO:0007669"/>
    <property type="project" value="UniProtKB-SubCell"/>
</dbReference>
<dbReference type="EMBL" id="HBUE01115878">
    <property type="protein sequence ID" value="CAG6490516.1"/>
    <property type="molecule type" value="Transcribed_RNA"/>
</dbReference>
<dbReference type="SUPFAM" id="SSF47565">
    <property type="entry name" value="Insect pheromone/odorant-binding proteins"/>
    <property type="match status" value="1"/>
</dbReference>
<dbReference type="CDD" id="cd23992">
    <property type="entry name" value="PBP_GOBP"/>
    <property type="match status" value="1"/>
</dbReference>
<dbReference type="GO" id="GO:0005549">
    <property type="term" value="F:odorant binding"/>
    <property type="evidence" value="ECO:0007669"/>
    <property type="project" value="InterPro"/>
</dbReference>
<feature type="signal peptide" evidence="4">
    <location>
        <begin position="1"/>
        <end position="23"/>
    </location>
</feature>
<keyword evidence="4" id="KW-0732">Signal</keyword>
<proteinExistence type="inferred from homology"/>
<dbReference type="FunFam" id="1.10.238.20:FF:000001">
    <property type="entry name" value="General odorant-binding protein lush"/>
    <property type="match status" value="1"/>
</dbReference>
<dbReference type="InterPro" id="IPR036728">
    <property type="entry name" value="PBP_GOBP_sf"/>
</dbReference>
<dbReference type="EMBL" id="HBUE01115876">
    <property type="protein sequence ID" value="CAG6490514.1"/>
    <property type="molecule type" value="Transcribed_RNA"/>
</dbReference>
<dbReference type="Pfam" id="PF01395">
    <property type="entry name" value="PBP_GOBP"/>
    <property type="match status" value="1"/>
</dbReference>
<comment type="subcellular location">
    <subcellularLocation>
        <location evidence="1">Secreted</location>
    </subcellularLocation>
</comment>
<dbReference type="EMBL" id="HBUE01153028">
    <property type="protein sequence ID" value="CAG6506246.1"/>
    <property type="molecule type" value="Transcribed_RNA"/>
</dbReference>
<keyword evidence="3" id="KW-0964">Secreted</keyword>
<reference evidence="5" key="1">
    <citation type="submission" date="2021-05" db="EMBL/GenBank/DDBJ databases">
        <authorList>
            <person name="Alioto T."/>
            <person name="Alioto T."/>
            <person name="Gomez Garrido J."/>
        </authorList>
    </citation>
    <scope>NUCLEOTIDE SEQUENCE</scope>
</reference>
<evidence type="ECO:0000256" key="3">
    <source>
        <dbReference type="ARBA" id="ARBA00022525"/>
    </source>
</evidence>
<dbReference type="EMBL" id="HBUE01258039">
    <property type="protein sequence ID" value="CAG6557551.1"/>
    <property type="molecule type" value="Transcribed_RNA"/>
</dbReference>